<name>A0A1C6RRZ8_9ACTN</name>
<evidence type="ECO:0000313" key="3">
    <source>
        <dbReference type="Proteomes" id="UP000198959"/>
    </source>
</evidence>
<keyword evidence="3" id="KW-1185">Reference proteome</keyword>
<feature type="domain" description="Trypsin-co-occurring" evidence="1">
    <location>
        <begin position="7"/>
        <end position="101"/>
    </location>
</feature>
<dbReference type="OrthoDB" id="5007906at2"/>
<dbReference type="NCBIfam" id="NF041216">
    <property type="entry name" value="CU044_2847_fam"/>
    <property type="match status" value="1"/>
</dbReference>
<dbReference type="Proteomes" id="UP000198959">
    <property type="component" value="Unassembled WGS sequence"/>
</dbReference>
<dbReference type="InterPro" id="IPR045794">
    <property type="entry name" value="Trypco1"/>
</dbReference>
<dbReference type="AlphaFoldDB" id="A0A1C6RRZ8"/>
<dbReference type="EMBL" id="FMHW01000002">
    <property type="protein sequence ID" value="SCL19915.1"/>
    <property type="molecule type" value="Genomic_DNA"/>
</dbReference>
<evidence type="ECO:0000313" key="2">
    <source>
        <dbReference type="EMBL" id="SCL19915.1"/>
    </source>
</evidence>
<protein>
    <recommendedName>
        <fullName evidence="1">Trypsin-co-occurring domain-containing protein</fullName>
    </recommendedName>
</protein>
<organism evidence="2 3">
    <name type="scientific">Micromonospora pallida</name>
    <dbReference type="NCBI Taxonomy" id="145854"/>
    <lineage>
        <taxon>Bacteria</taxon>
        <taxon>Bacillati</taxon>
        <taxon>Actinomycetota</taxon>
        <taxon>Actinomycetes</taxon>
        <taxon>Micromonosporales</taxon>
        <taxon>Micromonosporaceae</taxon>
        <taxon>Micromonospora</taxon>
    </lineage>
</organism>
<proteinExistence type="predicted"/>
<dbReference type="RefSeq" id="WP_091639314.1">
    <property type="nucleotide sequence ID" value="NZ_FMHW01000002.1"/>
</dbReference>
<gene>
    <name evidence="2" type="ORF">GA0074692_0735</name>
</gene>
<dbReference type="Pfam" id="PF19493">
    <property type="entry name" value="Trypco1"/>
    <property type="match status" value="1"/>
</dbReference>
<sequence>MASLAQIRLEDGGWILVEAAEVTDGPVKAGRIGEAIRELPTSLQAALAPVTGAARTILDQLRKAGPSEVEVEFGVNLAMQTGAVITMSETACHLTVRLTWHNDEADQNPR</sequence>
<reference evidence="3" key="1">
    <citation type="submission" date="2016-06" db="EMBL/GenBank/DDBJ databases">
        <authorList>
            <person name="Varghese N."/>
            <person name="Submissions Spin"/>
        </authorList>
    </citation>
    <scope>NUCLEOTIDE SEQUENCE [LARGE SCALE GENOMIC DNA]</scope>
    <source>
        <strain evidence="3">DSM 43817</strain>
    </source>
</reference>
<accession>A0A1C6RRZ8</accession>
<evidence type="ECO:0000259" key="1">
    <source>
        <dbReference type="Pfam" id="PF19493"/>
    </source>
</evidence>